<feature type="domain" description="Fibronectin type-III" evidence="11">
    <location>
        <begin position="706"/>
        <end position="791"/>
    </location>
</feature>
<keyword evidence="10" id="KW-0472">Membrane</keyword>
<evidence type="ECO:0000256" key="2">
    <source>
        <dbReference type="ARBA" id="ARBA00022670"/>
    </source>
</evidence>
<evidence type="ECO:0000256" key="9">
    <source>
        <dbReference type="SAM" id="MobiDB-lite"/>
    </source>
</evidence>
<dbReference type="SUPFAM" id="SSF56601">
    <property type="entry name" value="beta-lactamase/transpeptidase-like"/>
    <property type="match status" value="1"/>
</dbReference>
<keyword evidence="6" id="KW-0511">Multifunctional enzyme</keyword>
<dbReference type="Pfam" id="PF00905">
    <property type="entry name" value="Transpeptidase"/>
    <property type="match status" value="1"/>
</dbReference>
<feature type="region of interest" description="Disordered" evidence="9">
    <location>
        <begin position="1"/>
        <end position="30"/>
    </location>
</feature>
<dbReference type="EMBL" id="JARTFS010000005">
    <property type="protein sequence ID" value="MED4400669.1"/>
    <property type="molecule type" value="Genomic_DNA"/>
</dbReference>
<comment type="catalytic activity">
    <reaction evidence="8">
        <text>[GlcNAc-(1-&gt;4)-Mur2Ac(oyl-L-Ala-gamma-D-Glu-L-Lys-D-Ala-D-Ala)](n)-di-trans,octa-cis-undecaprenyl diphosphate + beta-D-GlcNAc-(1-&gt;4)-Mur2Ac(oyl-L-Ala-gamma-D-Glu-L-Lys-D-Ala-D-Ala)-di-trans,octa-cis-undecaprenyl diphosphate = [GlcNAc-(1-&gt;4)-Mur2Ac(oyl-L-Ala-gamma-D-Glu-L-Lys-D-Ala-D-Ala)](n+1)-di-trans,octa-cis-undecaprenyl diphosphate + di-trans,octa-cis-undecaprenyl diphosphate + H(+)</text>
        <dbReference type="Rhea" id="RHEA:23708"/>
        <dbReference type="Rhea" id="RHEA-COMP:9602"/>
        <dbReference type="Rhea" id="RHEA-COMP:9603"/>
        <dbReference type="ChEBI" id="CHEBI:15378"/>
        <dbReference type="ChEBI" id="CHEBI:58405"/>
        <dbReference type="ChEBI" id="CHEBI:60033"/>
        <dbReference type="ChEBI" id="CHEBI:78435"/>
        <dbReference type="EC" id="2.4.99.28"/>
    </reaction>
</comment>
<dbReference type="InterPro" id="IPR036950">
    <property type="entry name" value="PBP_transglycosylase"/>
</dbReference>
<feature type="compositionally biased region" description="Low complexity" evidence="9">
    <location>
        <begin position="894"/>
        <end position="907"/>
    </location>
</feature>
<evidence type="ECO:0000256" key="3">
    <source>
        <dbReference type="ARBA" id="ARBA00022676"/>
    </source>
</evidence>
<evidence type="ECO:0000256" key="6">
    <source>
        <dbReference type="ARBA" id="ARBA00023268"/>
    </source>
</evidence>
<keyword evidence="1" id="KW-0121">Carboxypeptidase</keyword>
<dbReference type="SMART" id="SM00060">
    <property type="entry name" value="FN3"/>
    <property type="match status" value="1"/>
</dbReference>
<dbReference type="PANTHER" id="PTHR32282">
    <property type="entry name" value="BINDING PROTEIN TRANSPEPTIDASE, PUTATIVE-RELATED"/>
    <property type="match status" value="1"/>
</dbReference>
<dbReference type="InterPro" id="IPR036116">
    <property type="entry name" value="FN3_sf"/>
</dbReference>
<accession>A0ABU6NU41</accession>
<name>A0ABU6NU41_9BACI</name>
<dbReference type="Gene3D" id="2.60.40.10">
    <property type="entry name" value="Immunoglobulins"/>
    <property type="match status" value="1"/>
</dbReference>
<dbReference type="InterPro" id="IPR050396">
    <property type="entry name" value="Glycosyltr_51/Transpeptidase"/>
</dbReference>
<dbReference type="PROSITE" id="PS50853">
    <property type="entry name" value="FN3"/>
    <property type="match status" value="1"/>
</dbReference>
<reference evidence="12 13" key="1">
    <citation type="submission" date="2023-03" db="EMBL/GenBank/DDBJ databases">
        <title>Bacillus Genome Sequencing.</title>
        <authorList>
            <person name="Dunlap C."/>
        </authorList>
    </citation>
    <scope>NUCLEOTIDE SEQUENCE [LARGE SCALE GENOMIC DNA]</scope>
    <source>
        <strain evidence="12 13">NRS-1717</strain>
    </source>
</reference>
<feature type="compositionally biased region" description="Low complexity" evidence="9">
    <location>
        <begin position="834"/>
        <end position="848"/>
    </location>
</feature>
<feature type="compositionally biased region" description="Acidic residues" evidence="9">
    <location>
        <begin position="818"/>
        <end position="827"/>
    </location>
</feature>
<keyword evidence="13" id="KW-1185">Reference proteome</keyword>
<dbReference type="CDD" id="cd00063">
    <property type="entry name" value="FN3"/>
    <property type="match status" value="1"/>
</dbReference>
<dbReference type="PANTHER" id="PTHR32282:SF29">
    <property type="entry name" value="PENICILLIN-BINDING PROTEIN 1A"/>
    <property type="match status" value="1"/>
</dbReference>
<keyword evidence="4" id="KW-0808">Transferase</keyword>
<sequence length="922" mass="100122">MAEQYKSREERKRALAAKQPKQNQGSKKTKKPRSLWKKIFLTFLALGIIGIVTGGVTFAVIAASAPPLDEKKLKDSFSSKLYDVNTNEVTEFGEIKRQYVPYKDIPKTLEEAVLATEDARFYEHKGVDFIRLGGAVIANVQEGFGAEGASTITQQVIKNSLLSSDKTMTRKVKEAWLSFQLERKYSKQEILEMYLNKIYFAGNIYGVQKASEIFYGKKDLHDLELHEAAMIAGMPQSPNNYDPRKHPENAEKRRNTVLNLMAQHGFITKAEADAAKAVPVDSTLVPLKEKANPYHAFVEEVIEEVKEKTGLDAGTAGLKIYTTLDPDAQENVEEVLNGDIINYQNDNMQAGVALIDTQSGEIRAIGGGRNQPVGGYNYATDVRRQPGSSIKPVLDYAPAIEYLHWSTAEPIEDEPYTYSNGTPIRNFDRNHLGWMTARTALAKSRNIPALKAFQKVSEKEGPEKIKEFAKGLGIPLNHIYESYSIGGFGEDDKGVSPMQMAGAFSTFGNNGVHIEPHTVKKIVLSDGTEVSLEPEAKPAMSDYTAFMITDMMKSVVKSGTGTAAAVPGLNIAGKTGTSNFSDIEKQRNNIPAGAAKDSWFVGYNPNYTAAVWTGYPVNEETKKDRIYLTKTEQNYSKRIFKEVLKRVAKGDDSDWEKPKSVEMKRIEKGTGQLASSYTPKDQVSIEYFVKGTGPKVISKKYTKADKPSGLQVSYNESSNSISLSWNYKDGGASFQVSQSVDGGSYSTVQNSGSMSYTVSGVTPGATYRFQVVAMVNGKSSNAAATAITVPGAVTEEEPEEEIIEEEPDTTDEGKVEEDSGNEEDNQNEDQTGIPNNGNPNGQPNNGNGSQNGNGNGNQGGNNGGNGSTGNNGNSGNGNGGGNGNQGGGKKPEDTTPLEPTVPVPEDTGGAPVQQHEGQKPEQ</sequence>
<evidence type="ECO:0000256" key="7">
    <source>
        <dbReference type="ARBA" id="ARBA00034000"/>
    </source>
</evidence>
<keyword evidence="10" id="KW-1133">Transmembrane helix</keyword>
<feature type="region of interest" description="Disordered" evidence="9">
    <location>
        <begin position="787"/>
        <end position="922"/>
    </location>
</feature>
<dbReference type="RefSeq" id="WP_328014938.1">
    <property type="nucleotide sequence ID" value="NZ_JARTFS010000005.1"/>
</dbReference>
<evidence type="ECO:0000256" key="1">
    <source>
        <dbReference type="ARBA" id="ARBA00022645"/>
    </source>
</evidence>
<organism evidence="12 13">
    <name type="scientific">Metabacillus fastidiosus</name>
    <dbReference type="NCBI Taxonomy" id="1458"/>
    <lineage>
        <taxon>Bacteria</taxon>
        <taxon>Bacillati</taxon>
        <taxon>Bacillota</taxon>
        <taxon>Bacilli</taxon>
        <taxon>Bacillales</taxon>
        <taxon>Bacillaceae</taxon>
        <taxon>Metabacillus</taxon>
    </lineage>
</organism>
<dbReference type="SUPFAM" id="SSF49265">
    <property type="entry name" value="Fibronectin type III"/>
    <property type="match status" value="1"/>
</dbReference>
<gene>
    <name evidence="12" type="ORF">P9271_04915</name>
</gene>
<feature type="compositionally biased region" description="Basic and acidic residues" evidence="9">
    <location>
        <begin position="1"/>
        <end position="13"/>
    </location>
</feature>
<keyword evidence="10" id="KW-0812">Transmembrane</keyword>
<dbReference type="InterPro" id="IPR001264">
    <property type="entry name" value="Glyco_trans_51"/>
</dbReference>
<evidence type="ECO:0000256" key="4">
    <source>
        <dbReference type="ARBA" id="ARBA00022679"/>
    </source>
</evidence>
<comment type="caution">
    <text evidence="12">The sequence shown here is derived from an EMBL/GenBank/DDBJ whole genome shotgun (WGS) entry which is preliminary data.</text>
</comment>
<dbReference type="InterPro" id="IPR003961">
    <property type="entry name" value="FN3_dom"/>
</dbReference>
<dbReference type="SUPFAM" id="SSF53955">
    <property type="entry name" value="Lysozyme-like"/>
    <property type="match status" value="1"/>
</dbReference>
<evidence type="ECO:0000313" key="13">
    <source>
        <dbReference type="Proteomes" id="UP001342826"/>
    </source>
</evidence>
<feature type="compositionally biased region" description="Acidic residues" evidence="9">
    <location>
        <begin position="794"/>
        <end position="810"/>
    </location>
</feature>
<dbReference type="Gene3D" id="3.40.710.10">
    <property type="entry name" value="DD-peptidase/beta-lactamase superfamily"/>
    <property type="match status" value="1"/>
</dbReference>
<dbReference type="Pfam" id="PF00041">
    <property type="entry name" value="fn3"/>
    <property type="match status" value="1"/>
</dbReference>
<dbReference type="Gene3D" id="1.10.3810.10">
    <property type="entry name" value="Biosynthetic peptidoglycan transglycosylase-like"/>
    <property type="match status" value="1"/>
</dbReference>
<dbReference type="InterPro" id="IPR013783">
    <property type="entry name" value="Ig-like_fold"/>
</dbReference>
<dbReference type="InterPro" id="IPR012338">
    <property type="entry name" value="Beta-lactam/transpept-like"/>
</dbReference>
<dbReference type="Pfam" id="PF00912">
    <property type="entry name" value="Transgly"/>
    <property type="match status" value="1"/>
</dbReference>
<dbReference type="Proteomes" id="UP001342826">
    <property type="component" value="Unassembled WGS sequence"/>
</dbReference>
<keyword evidence="3" id="KW-0328">Glycosyltransferase</keyword>
<dbReference type="InterPro" id="IPR001460">
    <property type="entry name" value="PCN-bd_Tpept"/>
</dbReference>
<evidence type="ECO:0000259" key="11">
    <source>
        <dbReference type="PROSITE" id="PS50853"/>
    </source>
</evidence>
<keyword evidence="5" id="KW-0378">Hydrolase</keyword>
<protein>
    <submittedName>
        <fullName evidence="12">PBP1A family penicillin-binding protein</fullName>
    </submittedName>
</protein>
<comment type="catalytic activity">
    <reaction evidence="7">
        <text>Preferential cleavage: (Ac)2-L-Lys-D-Ala-|-D-Ala. Also transpeptidation of peptidyl-alanyl moieties that are N-acyl substituents of D-alanine.</text>
        <dbReference type="EC" id="3.4.16.4"/>
    </reaction>
</comment>
<dbReference type="NCBIfam" id="TIGR02074">
    <property type="entry name" value="PBP_1a_fam"/>
    <property type="match status" value="1"/>
</dbReference>
<keyword evidence="2" id="KW-0645">Protease</keyword>
<dbReference type="InterPro" id="IPR023346">
    <property type="entry name" value="Lysozyme-like_dom_sf"/>
</dbReference>
<feature type="compositionally biased region" description="Gly residues" evidence="9">
    <location>
        <begin position="849"/>
        <end position="888"/>
    </location>
</feature>
<feature type="transmembrane region" description="Helical" evidence="10">
    <location>
        <begin position="39"/>
        <end position="63"/>
    </location>
</feature>
<proteinExistence type="predicted"/>
<evidence type="ECO:0000313" key="12">
    <source>
        <dbReference type="EMBL" id="MED4400669.1"/>
    </source>
</evidence>
<evidence type="ECO:0000256" key="10">
    <source>
        <dbReference type="SAM" id="Phobius"/>
    </source>
</evidence>
<evidence type="ECO:0000256" key="8">
    <source>
        <dbReference type="ARBA" id="ARBA00049902"/>
    </source>
</evidence>
<evidence type="ECO:0000256" key="5">
    <source>
        <dbReference type="ARBA" id="ARBA00022801"/>
    </source>
</evidence>